<sequence>MFHTMSTSEDLTAAIAASQDQPIVIFKHSNSCPFSARAQVQISEAKHDIEIYGIVIQYAKSLSTEIADRLEVAHKSPQAIVVHKGKAVSDYWRSEIQEDSLKEEISTLTEAA</sequence>
<protein>
    <recommendedName>
        <fullName evidence="3">Bacillithiol system redox-active protein YtxJ</fullName>
    </recommendedName>
</protein>
<keyword evidence="2" id="KW-1185">Reference proteome</keyword>
<evidence type="ECO:0008006" key="3">
    <source>
        <dbReference type="Google" id="ProtNLM"/>
    </source>
</evidence>
<proteinExistence type="predicted"/>
<evidence type="ECO:0000313" key="1">
    <source>
        <dbReference type="EMBL" id="CAH1001659.1"/>
    </source>
</evidence>
<comment type="caution">
    <text evidence="1">The sequence shown here is derived from an EMBL/GenBank/DDBJ whole genome shotgun (WGS) entry which is preliminary data.</text>
</comment>
<evidence type="ECO:0000313" key="2">
    <source>
        <dbReference type="Proteomes" id="UP000837803"/>
    </source>
</evidence>
<gene>
    <name evidence="1" type="ORF">LEM8419_02564</name>
</gene>
<dbReference type="EMBL" id="CAKLPZ010000003">
    <property type="protein sequence ID" value="CAH1001659.1"/>
    <property type="molecule type" value="Genomic_DNA"/>
</dbReference>
<organism evidence="1 2">
    <name type="scientific">Neolewinella maritima</name>
    <dbReference type="NCBI Taxonomy" id="1383882"/>
    <lineage>
        <taxon>Bacteria</taxon>
        <taxon>Pseudomonadati</taxon>
        <taxon>Bacteroidota</taxon>
        <taxon>Saprospiria</taxon>
        <taxon>Saprospirales</taxon>
        <taxon>Lewinellaceae</taxon>
        <taxon>Neolewinella</taxon>
    </lineage>
</organism>
<reference evidence="1" key="1">
    <citation type="submission" date="2021-12" db="EMBL/GenBank/DDBJ databases">
        <authorList>
            <person name="Rodrigo-Torres L."/>
            <person name="Arahal R. D."/>
            <person name="Lucena T."/>
        </authorList>
    </citation>
    <scope>NUCLEOTIDE SEQUENCE</scope>
    <source>
        <strain evidence="1">CECT 8419</strain>
    </source>
</reference>
<dbReference type="Pfam" id="PF11009">
    <property type="entry name" value="BrxC"/>
    <property type="match status" value="1"/>
</dbReference>
<dbReference type="InterPro" id="IPR022551">
    <property type="entry name" value="BrxC"/>
</dbReference>
<name>A0ABM9B2U5_9BACT</name>
<accession>A0ABM9B2U5</accession>
<dbReference type="Gene3D" id="3.40.30.10">
    <property type="entry name" value="Glutaredoxin"/>
    <property type="match status" value="1"/>
</dbReference>
<dbReference type="Proteomes" id="UP000837803">
    <property type="component" value="Unassembled WGS sequence"/>
</dbReference>